<sequence length="380" mass="39251">MTQTPHTPTYDVPTYDVVVIGGGVAGLSAALTLGRALRSVLVVDAGSPRNAPAAGAHNLLGNEGIDPLELVEKGRAEAASYGAQLIDGTVTDVSGSPADGFAVTIAAVAADPRVPSPGLRPAEEAPAAEAAAPESRDPSTVRARRIVLASGAVDTLPDIPGLADHWGQDVVHCPYCHGYEVRGGRIGVLATGPMWLHQAKLIRQWSDDVTVLLHDQPAPSADDRAVLASRGVRVIEGAVREVLSDHAADADEASSRADDSRRGEYRDAGSRGDDAHEQRRLTGAVVAGLEAPVALDSILVGTRMRIDSVLVDALGLAVEENVMGQFVPVDMQKATNVPGVFAAGNVTNVGMMVAGAMADGVTAGAQANMALVEEEFSAQH</sequence>
<proteinExistence type="predicted"/>
<feature type="compositionally biased region" description="Low complexity" evidence="4">
    <location>
        <begin position="124"/>
        <end position="133"/>
    </location>
</feature>
<dbReference type="InterPro" id="IPR023753">
    <property type="entry name" value="FAD/NAD-binding_dom"/>
</dbReference>
<dbReference type="InterPro" id="IPR050097">
    <property type="entry name" value="Ferredoxin-NADP_redctase_2"/>
</dbReference>
<keyword evidence="2 6" id="KW-0560">Oxidoreductase</keyword>
<feature type="domain" description="FAD/NAD(P)-binding" evidence="5">
    <location>
        <begin position="15"/>
        <end position="360"/>
    </location>
</feature>
<dbReference type="PRINTS" id="PR00411">
    <property type="entry name" value="PNDRDTASEI"/>
</dbReference>
<protein>
    <submittedName>
        <fullName evidence="6">Thioredoxin reductase</fullName>
        <ecNumber evidence="6">1.8.1.9</ecNumber>
    </submittedName>
</protein>
<evidence type="ECO:0000256" key="3">
    <source>
        <dbReference type="ARBA" id="ARBA00048132"/>
    </source>
</evidence>
<dbReference type="EMBL" id="FWFF01000001">
    <property type="protein sequence ID" value="SLM91356.1"/>
    <property type="molecule type" value="Genomic_DNA"/>
</dbReference>
<dbReference type="Proteomes" id="UP000196581">
    <property type="component" value="Unassembled WGS sequence"/>
</dbReference>
<evidence type="ECO:0000313" key="6">
    <source>
        <dbReference type="EMBL" id="SLM91356.1"/>
    </source>
</evidence>
<gene>
    <name evidence="6" type="ORF">FM105_02615</name>
</gene>
<evidence type="ECO:0000256" key="1">
    <source>
        <dbReference type="ARBA" id="ARBA00022630"/>
    </source>
</evidence>
<dbReference type="Gene3D" id="3.50.50.60">
    <property type="entry name" value="FAD/NAD(P)-binding domain"/>
    <property type="match status" value="3"/>
</dbReference>
<evidence type="ECO:0000256" key="2">
    <source>
        <dbReference type="ARBA" id="ARBA00023002"/>
    </source>
</evidence>
<comment type="catalytic activity">
    <reaction evidence="3">
        <text>[thioredoxin]-dithiol + NADP(+) = [thioredoxin]-disulfide + NADPH + H(+)</text>
        <dbReference type="Rhea" id="RHEA:20345"/>
        <dbReference type="Rhea" id="RHEA-COMP:10698"/>
        <dbReference type="Rhea" id="RHEA-COMP:10700"/>
        <dbReference type="ChEBI" id="CHEBI:15378"/>
        <dbReference type="ChEBI" id="CHEBI:29950"/>
        <dbReference type="ChEBI" id="CHEBI:50058"/>
        <dbReference type="ChEBI" id="CHEBI:57783"/>
        <dbReference type="ChEBI" id="CHEBI:58349"/>
        <dbReference type="EC" id="1.8.1.9"/>
    </reaction>
</comment>
<feature type="region of interest" description="Disordered" evidence="4">
    <location>
        <begin position="246"/>
        <end position="277"/>
    </location>
</feature>
<organism evidence="6 7">
    <name type="scientific">Brevibacterium yomogidense</name>
    <dbReference type="NCBI Taxonomy" id="946573"/>
    <lineage>
        <taxon>Bacteria</taxon>
        <taxon>Bacillati</taxon>
        <taxon>Actinomycetota</taxon>
        <taxon>Actinomycetes</taxon>
        <taxon>Micrococcales</taxon>
        <taxon>Brevibacteriaceae</taxon>
        <taxon>Brevibacterium</taxon>
    </lineage>
</organism>
<keyword evidence="1" id="KW-0285">Flavoprotein</keyword>
<dbReference type="PRINTS" id="PR00368">
    <property type="entry name" value="FADPNR"/>
</dbReference>
<keyword evidence="7" id="KW-1185">Reference proteome</keyword>
<accession>A0A1X6WZQ9</accession>
<evidence type="ECO:0000313" key="7">
    <source>
        <dbReference type="Proteomes" id="UP000196581"/>
    </source>
</evidence>
<name>A0A1X6WZQ9_9MICO</name>
<dbReference type="Pfam" id="PF07992">
    <property type="entry name" value="Pyr_redox_2"/>
    <property type="match status" value="1"/>
</dbReference>
<dbReference type="EC" id="1.8.1.9" evidence="6"/>
<dbReference type="GO" id="GO:0004791">
    <property type="term" value="F:thioredoxin-disulfide reductase (NADPH) activity"/>
    <property type="evidence" value="ECO:0007669"/>
    <property type="project" value="UniProtKB-EC"/>
</dbReference>
<evidence type="ECO:0000256" key="4">
    <source>
        <dbReference type="SAM" id="MobiDB-lite"/>
    </source>
</evidence>
<dbReference type="AlphaFoldDB" id="A0A1X6WZQ9"/>
<dbReference type="RefSeq" id="WP_179207024.1">
    <property type="nucleotide sequence ID" value="NZ_FWFF01000001.1"/>
</dbReference>
<reference evidence="7" key="1">
    <citation type="submission" date="2017-02" db="EMBL/GenBank/DDBJ databases">
        <authorList>
            <person name="Dridi B."/>
        </authorList>
    </citation>
    <scope>NUCLEOTIDE SEQUENCE [LARGE SCALE GENOMIC DNA]</scope>
    <source>
        <strain evidence="7">B Co 03.10</strain>
    </source>
</reference>
<feature type="region of interest" description="Disordered" evidence="4">
    <location>
        <begin position="113"/>
        <end position="138"/>
    </location>
</feature>
<dbReference type="InterPro" id="IPR036188">
    <property type="entry name" value="FAD/NAD-bd_sf"/>
</dbReference>
<dbReference type="SUPFAM" id="SSF51905">
    <property type="entry name" value="FAD/NAD(P)-binding domain"/>
    <property type="match status" value="2"/>
</dbReference>
<evidence type="ECO:0000259" key="5">
    <source>
        <dbReference type="Pfam" id="PF07992"/>
    </source>
</evidence>
<dbReference type="PANTHER" id="PTHR48105">
    <property type="entry name" value="THIOREDOXIN REDUCTASE 1-RELATED-RELATED"/>
    <property type="match status" value="1"/>
</dbReference>